<proteinExistence type="predicted"/>
<keyword evidence="3" id="KW-1185">Reference proteome</keyword>
<dbReference type="EMBL" id="JBHSIU010000130">
    <property type="protein sequence ID" value="MFC5008025.1"/>
    <property type="molecule type" value="Genomic_DNA"/>
</dbReference>
<sequence length="68" mass="7900">MRGMRVLVTGDGRWRLEVWARGVDVYDRGSQDTRRTRVGALVLRQADLDRAVRFLLDQGADIETLRER</sequence>
<protein>
    <recommendedName>
        <fullName evidence="1">Peptidase A2 domain-containing protein</fullName>
    </recommendedName>
</protein>
<evidence type="ECO:0000259" key="1">
    <source>
        <dbReference type="PROSITE" id="PS50175"/>
    </source>
</evidence>
<dbReference type="RefSeq" id="WP_380128671.1">
    <property type="nucleotide sequence ID" value="NZ_JBHSIU010000130.1"/>
</dbReference>
<comment type="caution">
    <text evidence="2">The sequence shown here is derived from an EMBL/GenBank/DDBJ whole genome shotgun (WGS) entry which is preliminary data.</text>
</comment>
<evidence type="ECO:0000313" key="3">
    <source>
        <dbReference type="Proteomes" id="UP001595912"/>
    </source>
</evidence>
<reference evidence="3" key="1">
    <citation type="journal article" date="2019" name="Int. J. Syst. Evol. Microbiol.">
        <title>The Global Catalogue of Microorganisms (GCM) 10K type strain sequencing project: providing services to taxonomists for standard genome sequencing and annotation.</title>
        <authorList>
            <consortium name="The Broad Institute Genomics Platform"/>
            <consortium name="The Broad Institute Genome Sequencing Center for Infectious Disease"/>
            <person name="Wu L."/>
            <person name="Ma J."/>
        </authorList>
    </citation>
    <scope>NUCLEOTIDE SEQUENCE [LARGE SCALE GENOMIC DNA]</scope>
    <source>
        <strain evidence="3">CGMCC 4.7152</strain>
    </source>
</reference>
<gene>
    <name evidence="2" type="ORF">ACFPIJ_60710</name>
</gene>
<feature type="domain" description="Peptidase A2" evidence="1">
    <location>
        <begin position="52"/>
        <end position="68"/>
    </location>
</feature>
<dbReference type="Proteomes" id="UP001595912">
    <property type="component" value="Unassembled WGS sequence"/>
</dbReference>
<accession>A0ABV9WH41</accession>
<name>A0ABV9WH41_9ACTN</name>
<dbReference type="InterPro" id="IPR001995">
    <property type="entry name" value="Peptidase_A2_cat"/>
</dbReference>
<organism evidence="2 3">
    <name type="scientific">Dactylosporangium cerinum</name>
    <dbReference type="NCBI Taxonomy" id="1434730"/>
    <lineage>
        <taxon>Bacteria</taxon>
        <taxon>Bacillati</taxon>
        <taxon>Actinomycetota</taxon>
        <taxon>Actinomycetes</taxon>
        <taxon>Micromonosporales</taxon>
        <taxon>Micromonosporaceae</taxon>
        <taxon>Dactylosporangium</taxon>
    </lineage>
</organism>
<evidence type="ECO:0000313" key="2">
    <source>
        <dbReference type="EMBL" id="MFC5008025.1"/>
    </source>
</evidence>
<dbReference type="PROSITE" id="PS50175">
    <property type="entry name" value="ASP_PROT_RETROV"/>
    <property type="match status" value="1"/>
</dbReference>